<protein>
    <recommendedName>
        <fullName evidence="6">GDT1 family protein</fullName>
    </recommendedName>
</protein>
<dbReference type="PANTHER" id="PTHR12608:SF1">
    <property type="entry name" value="TRANSMEMBRANE PROTEIN 165"/>
    <property type="match status" value="1"/>
</dbReference>
<reference evidence="7 8" key="1">
    <citation type="submission" date="2018-02" db="EMBL/GenBank/DDBJ databases">
        <authorList>
            <person name="Cohen D.B."/>
            <person name="Kent A.D."/>
        </authorList>
    </citation>
    <scope>NUCLEOTIDE SEQUENCE [LARGE SCALE GENOMIC DNA]</scope>
    <source>
        <strain evidence="7 8">ULC007</strain>
    </source>
</reference>
<reference evidence="7 8" key="2">
    <citation type="submission" date="2018-03" db="EMBL/GenBank/DDBJ databases">
        <title>The ancient ancestry and fast evolution of plastids.</title>
        <authorList>
            <person name="Moore K.R."/>
            <person name="Magnabosco C."/>
            <person name="Momper L."/>
            <person name="Gold D.A."/>
            <person name="Bosak T."/>
            <person name="Fournier G.P."/>
        </authorList>
    </citation>
    <scope>NUCLEOTIDE SEQUENCE [LARGE SCALE GENOMIC DNA]</scope>
    <source>
        <strain evidence="7 8">ULC007</strain>
    </source>
</reference>
<keyword evidence="5 6" id="KW-0472">Membrane</keyword>
<dbReference type="GO" id="GO:0016020">
    <property type="term" value="C:membrane"/>
    <property type="evidence" value="ECO:0007669"/>
    <property type="project" value="UniProtKB-SubCell"/>
</dbReference>
<organism evidence="7 8">
    <name type="scientific">Phormidesmis priestleyi ULC007</name>
    <dbReference type="NCBI Taxonomy" id="1920490"/>
    <lineage>
        <taxon>Bacteria</taxon>
        <taxon>Bacillati</taxon>
        <taxon>Cyanobacteriota</taxon>
        <taxon>Cyanophyceae</taxon>
        <taxon>Leptolyngbyales</taxon>
        <taxon>Leptolyngbyaceae</taxon>
        <taxon>Phormidesmis</taxon>
    </lineage>
</organism>
<comment type="caution">
    <text evidence="7">The sequence shown here is derived from an EMBL/GenBank/DDBJ whole genome shotgun (WGS) entry which is preliminary data.</text>
</comment>
<evidence type="ECO:0000256" key="2">
    <source>
        <dbReference type="ARBA" id="ARBA00009190"/>
    </source>
</evidence>
<feature type="transmembrane region" description="Helical" evidence="6">
    <location>
        <begin position="90"/>
        <end position="107"/>
    </location>
</feature>
<dbReference type="AlphaFoldDB" id="A0A2T1DFW4"/>
<dbReference type="EMBL" id="PVWG01000011">
    <property type="protein sequence ID" value="PSB19353.1"/>
    <property type="molecule type" value="Genomic_DNA"/>
</dbReference>
<keyword evidence="4 6" id="KW-1133">Transmembrane helix</keyword>
<gene>
    <name evidence="7" type="ORF">C7B65_11760</name>
</gene>
<comment type="similarity">
    <text evidence="2 6">Belongs to the GDT1 family.</text>
</comment>
<comment type="caution">
    <text evidence="6">Lacks conserved residue(s) required for the propagation of feature annotation.</text>
</comment>
<keyword evidence="3 6" id="KW-0812">Transmembrane</keyword>
<dbReference type="GO" id="GO:0046873">
    <property type="term" value="F:metal ion transmembrane transporter activity"/>
    <property type="evidence" value="ECO:0007669"/>
    <property type="project" value="InterPro"/>
</dbReference>
<dbReference type="PANTHER" id="PTHR12608">
    <property type="entry name" value="TRANSMEMBRANE PROTEIN HTP-1 RELATED"/>
    <property type="match status" value="1"/>
</dbReference>
<evidence type="ECO:0000313" key="7">
    <source>
        <dbReference type="EMBL" id="PSB19353.1"/>
    </source>
</evidence>
<evidence type="ECO:0000313" key="8">
    <source>
        <dbReference type="Proteomes" id="UP000238634"/>
    </source>
</evidence>
<evidence type="ECO:0000256" key="5">
    <source>
        <dbReference type="ARBA" id="ARBA00023136"/>
    </source>
</evidence>
<evidence type="ECO:0000256" key="4">
    <source>
        <dbReference type="ARBA" id="ARBA00022989"/>
    </source>
</evidence>
<feature type="transmembrane region" description="Helical" evidence="6">
    <location>
        <begin position="54"/>
        <end position="78"/>
    </location>
</feature>
<comment type="subcellular location">
    <subcellularLocation>
        <location evidence="1 6">Membrane</location>
        <topology evidence="1 6">Multi-pass membrane protein</topology>
    </subcellularLocation>
</comment>
<evidence type="ECO:0000256" key="3">
    <source>
        <dbReference type="ARBA" id="ARBA00022692"/>
    </source>
</evidence>
<dbReference type="STRING" id="1920490.GCA_001895925_04455"/>
<sequence>MVLEIETPLSAAQAPTWDFWKVFGSTFVTIFLAELGDKTQVATLLMSAQSQNPWVVFAGAASALVATSLVGVLVGRWLSTRLSLKTLERATGMLLLVISALLVWDVARM</sequence>
<evidence type="ECO:0000256" key="1">
    <source>
        <dbReference type="ARBA" id="ARBA00004141"/>
    </source>
</evidence>
<dbReference type="InterPro" id="IPR001727">
    <property type="entry name" value="GDT1-like"/>
</dbReference>
<dbReference type="OrthoDB" id="9801356at2"/>
<accession>A0A2T1DFW4</accession>
<dbReference type="Pfam" id="PF01169">
    <property type="entry name" value="GDT1"/>
    <property type="match status" value="1"/>
</dbReference>
<dbReference type="Proteomes" id="UP000238634">
    <property type="component" value="Unassembled WGS sequence"/>
</dbReference>
<proteinExistence type="inferred from homology"/>
<evidence type="ECO:0000256" key="6">
    <source>
        <dbReference type="RuleBase" id="RU365102"/>
    </source>
</evidence>
<keyword evidence="8" id="KW-1185">Reference proteome</keyword>
<name>A0A2T1DFW4_9CYAN</name>